<dbReference type="Proteomes" id="UP000322234">
    <property type="component" value="Unassembled WGS sequence"/>
</dbReference>
<dbReference type="AlphaFoldDB" id="A0A6B0S9R2"/>
<evidence type="ECO:0000313" key="1">
    <source>
        <dbReference type="EMBL" id="MXQ99518.1"/>
    </source>
</evidence>
<dbReference type="EMBL" id="VBQZ03000501">
    <property type="protein sequence ID" value="MXQ99518.1"/>
    <property type="molecule type" value="Genomic_DNA"/>
</dbReference>
<comment type="caution">
    <text evidence="1">The sequence shown here is derived from an EMBL/GenBank/DDBJ whole genome shotgun (WGS) entry which is preliminary data.</text>
</comment>
<gene>
    <name evidence="1" type="ORF">E5288_WYG013200</name>
</gene>
<proteinExistence type="predicted"/>
<keyword evidence="2" id="KW-1185">Reference proteome</keyword>
<sequence length="114" mass="12547">MCSVDSVFLMRFGDLEDPQRMLSQTSSNPQGRFPLCPLHSASQETATLLNPKYRMLTQTKNGKLPRYVYDNMNDSSVLSPHKSQVNSRKTVAVAAEAASTAVGAFLRLEQALSP</sequence>
<evidence type="ECO:0000313" key="2">
    <source>
        <dbReference type="Proteomes" id="UP000322234"/>
    </source>
</evidence>
<protein>
    <submittedName>
        <fullName evidence="1">Uncharacterized protein</fullName>
    </submittedName>
</protein>
<reference evidence="1" key="1">
    <citation type="submission" date="2019-10" db="EMBL/GenBank/DDBJ databases">
        <title>The sequence and de novo assembly of the wild yak genome.</title>
        <authorList>
            <person name="Liu Y."/>
        </authorList>
    </citation>
    <scope>NUCLEOTIDE SEQUENCE [LARGE SCALE GENOMIC DNA]</scope>
    <source>
        <strain evidence="1">WY2019</strain>
    </source>
</reference>
<organism evidence="1 2">
    <name type="scientific">Bos mutus</name>
    <name type="common">wild yak</name>
    <dbReference type="NCBI Taxonomy" id="72004"/>
    <lineage>
        <taxon>Eukaryota</taxon>
        <taxon>Metazoa</taxon>
        <taxon>Chordata</taxon>
        <taxon>Craniata</taxon>
        <taxon>Vertebrata</taxon>
        <taxon>Euteleostomi</taxon>
        <taxon>Mammalia</taxon>
        <taxon>Eutheria</taxon>
        <taxon>Laurasiatheria</taxon>
        <taxon>Artiodactyla</taxon>
        <taxon>Ruminantia</taxon>
        <taxon>Pecora</taxon>
        <taxon>Bovidae</taxon>
        <taxon>Bovinae</taxon>
        <taxon>Bos</taxon>
    </lineage>
</organism>
<name>A0A6B0S9R2_9CETA</name>
<accession>A0A6B0S9R2</accession>